<name>A0A1I7X8M2_HETBA</name>
<dbReference type="WBParaSite" id="Hba_13846">
    <property type="protein sequence ID" value="Hba_13846"/>
    <property type="gene ID" value="Hba_13846"/>
</dbReference>
<dbReference type="AlphaFoldDB" id="A0A1I7X8M2"/>
<proteinExistence type="inferred from homology"/>
<dbReference type="Pfam" id="PF10256">
    <property type="entry name" value="Erf4"/>
    <property type="match status" value="1"/>
</dbReference>
<dbReference type="GO" id="GO:0005789">
    <property type="term" value="C:endoplasmic reticulum membrane"/>
    <property type="evidence" value="ECO:0007669"/>
    <property type="project" value="UniProtKB-SubCell"/>
</dbReference>
<dbReference type="InterPro" id="IPR019383">
    <property type="entry name" value="Golgin_A_7/ERF4"/>
</dbReference>
<accession>A0A1I7X8M2</accession>
<sequence length="160" mass="18977">MEHLRKVTLHDKRKVFVQRDYTSGLNLKFSAYYPLDISSKVNEETWNKFITDLNHQYECAEKVTVISIFETLLGCSTCYLSRLCTRPTFYKKLDEISDYLDQVNKEIMIPRGLYVQNPVEKGFRVLLRFQMEITLIDEPFQPKLEMFQNVSKLPLLEPRL</sequence>
<comment type="similarity">
    <text evidence="2">Belongs to the ERF4 family.</text>
</comment>
<protein>
    <recommendedName>
        <fullName evidence="4">Ras modification protein ERF4</fullName>
    </recommendedName>
</protein>
<dbReference type="GO" id="GO:0002178">
    <property type="term" value="C:palmitoyltransferase complex"/>
    <property type="evidence" value="ECO:0007669"/>
    <property type="project" value="TreeGrafter"/>
</dbReference>
<dbReference type="PANTHER" id="PTHR13254:SF0">
    <property type="entry name" value="GOLGIN SUBFAMILY A MEMBER 7_ERF4 DOMAIN-CONTAINING PROTEIN"/>
    <property type="match status" value="1"/>
</dbReference>
<evidence type="ECO:0000256" key="4">
    <source>
        <dbReference type="ARBA" id="ARBA00018463"/>
    </source>
</evidence>
<evidence type="ECO:0000313" key="9">
    <source>
        <dbReference type="WBParaSite" id="Hba_13846"/>
    </source>
</evidence>
<keyword evidence="5" id="KW-0256">Endoplasmic reticulum</keyword>
<evidence type="ECO:0000256" key="2">
    <source>
        <dbReference type="ARBA" id="ARBA00007732"/>
    </source>
</evidence>
<evidence type="ECO:0000256" key="3">
    <source>
        <dbReference type="ARBA" id="ARBA00011396"/>
    </source>
</evidence>
<reference evidence="9" key="1">
    <citation type="submission" date="2016-11" db="UniProtKB">
        <authorList>
            <consortium name="WormBaseParasite"/>
        </authorList>
    </citation>
    <scope>IDENTIFICATION</scope>
</reference>
<evidence type="ECO:0000256" key="1">
    <source>
        <dbReference type="ARBA" id="ARBA00004406"/>
    </source>
</evidence>
<keyword evidence="8" id="KW-1185">Reference proteome</keyword>
<organism evidence="8 9">
    <name type="scientific">Heterorhabditis bacteriophora</name>
    <name type="common">Entomopathogenic nematode worm</name>
    <dbReference type="NCBI Taxonomy" id="37862"/>
    <lineage>
        <taxon>Eukaryota</taxon>
        <taxon>Metazoa</taxon>
        <taxon>Ecdysozoa</taxon>
        <taxon>Nematoda</taxon>
        <taxon>Chromadorea</taxon>
        <taxon>Rhabditida</taxon>
        <taxon>Rhabditina</taxon>
        <taxon>Rhabditomorpha</taxon>
        <taxon>Strongyloidea</taxon>
        <taxon>Heterorhabditidae</taxon>
        <taxon>Heterorhabditis</taxon>
    </lineage>
</organism>
<evidence type="ECO:0000259" key="7">
    <source>
        <dbReference type="Pfam" id="PF10256"/>
    </source>
</evidence>
<dbReference type="PANTHER" id="PTHR13254">
    <property type="entry name" value="GOLGI AUTOANTIGEN, GOLGIN SUBFAMILY A, 7"/>
    <property type="match status" value="1"/>
</dbReference>
<dbReference type="InterPro" id="IPR051371">
    <property type="entry name" value="Ras_palmitoyltransferase"/>
</dbReference>
<dbReference type="Proteomes" id="UP000095283">
    <property type="component" value="Unplaced"/>
</dbReference>
<dbReference type="GO" id="GO:0006612">
    <property type="term" value="P:protein targeting to membrane"/>
    <property type="evidence" value="ECO:0007669"/>
    <property type="project" value="TreeGrafter"/>
</dbReference>
<evidence type="ECO:0000313" key="8">
    <source>
        <dbReference type="Proteomes" id="UP000095283"/>
    </source>
</evidence>
<evidence type="ECO:0000256" key="5">
    <source>
        <dbReference type="ARBA" id="ARBA00022824"/>
    </source>
</evidence>
<feature type="domain" description="Golgin subfamily A member 7/ERF4" evidence="7">
    <location>
        <begin position="15"/>
        <end position="126"/>
    </location>
</feature>
<comment type="subunit">
    <text evidence="3">Interacts with ERF2.</text>
</comment>
<evidence type="ECO:0000256" key="6">
    <source>
        <dbReference type="ARBA" id="ARBA00023136"/>
    </source>
</evidence>
<keyword evidence="6" id="KW-0472">Membrane</keyword>
<comment type="subcellular location">
    <subcellularLocation>
        <location evidence="1">Endoplasmic reticulum membrane</location>
        <topology evidence="1">Peripheral membrane protein</topology>
    </subcellularLocation>
</comment>